<dbReference type="PANTHER" id="PTHR33067">
    <property type="entry name" value="RNA-DIRECTED DNA POLYMERASE-RELATED"/>
    <property type="match status" value="1"/>
</dbReference>
<feature type="region of interest" description="Disordered" evidence="1">
    <location>
        <begin position="1"/>
        <end position="26"/>
    </location>
</feature>
<proteinExistence type="predicted"/>
<sequence length="440" mass="48866">MPSSWLKSRDPETSYFTRRQPKNPNSVGFVSGADPHGCDPQVSYNIGCKVTEPCSNPPAPPPKGIPIFKIIKGIPTFKITKGFQIRTKVTLITKINREIISIVKEIIFKIRISNFQNKQAYQNRQPQQAESSNSMENWIKGFMTQTQTSLRNLETQISQLASSQANRPTGTLPSDTEVPRAPGKEHMKAMVLRSGKELEGPVPKSSETTTRKEFEPTLKSKPSVPLPTILEEPKGPSQTLGNTEPIPELVSISTQVAPIGSYHPFKENLEKPPKETKTTSSPQSSCSTSEPVVKPIPLYVPYPQRLRNQKEELQFKKFLDVFKELHINIPFVEAIEQMPLYAKFLKDILSKKKKLDDFETVAFTEGYDTLMTKTIPPKLKDPGCFTIPVSIGGKQIGKALCDLGASINLMPLSVFSSLGIGEVRPTSVTILLADKTIAYL</sequence>
<feature type="compositionally biased region" description="Polar residues" evidence="1">
    <location>
        <begin position="160"/>
        <end position="174"/>
    </location>
</feature>
<evidence type="ECO:0000256" key="1">
    <source>
        <dbReference type="SAM" id="MobiDB-lite"/>
    </source>
</evidence>
<organism evidence="2 3">
    <name type="scientific">Centaurea solstitialis</name>
    <name type="common">yellow star-thistle</name>
    <dbReference type="NCBI Taxonomy" id="347529"/>
    <lineage>
        <taxon>Eukaryota</taxon>
        <taxon>Viridiplantae</taxon>
        <taxon>Streptophyta</taxon>
        <taxon>Embryophyta</taxon>
        <taxon>Tracheophyta</taxon>
        <taxon>Spermatophyta</taxon>
        <taxon>Magnoliopsida</taxon>
        <taxon>eudicotyledons</taxon>
        <taxon>Gunneridae</taxon>
        <taxon>Pentapetalae</taxon>
        <taxon>asterids</taxon>
        <taxon>campanulids</taxon>
        <taxon>Asterales</taxon>
        <taxon>Asteraceae</taxon>
        <taxon>Carduoideae</taxon>
        <taxon>Cardueae</taxon>
        <taxon>Centaureinae</taxon>
        <taxon>Centaurea</taxon>
    </lineage>
</organism>
<feature type="region of interest" description="Disordered" evidence="1">
    <location>
        <begin position="196"/>
        <end position="243"/>
    </location>
</feature>
<evidence type="ECO:0000313" key="2">
    <source>
        <dbReference type="EMBL" id="KAJ9538934.1"/>
    </source>
</evidence>
<dbReference type="Proteomes" id="UP001172457">
    <property type="component" value="Chromosome 8"/>
</dbReference>
<gene>
    <name evidence="2" type="ORF">OSB04_031667</name>
</gene>
<feature type="region of interest" description="Disordered" evidence="1">
    <location>
        <begin position="160"/>
        <end position="182"/>
    </location>
</feature>
<dbReference type="EMBL" id="JARYMX010000008">
    <property type="protein sequence ID" value="KAJ9538934.1"/>
    <property type="molecule type" value="Genomic_DNA"/>
</dbReference>
<feature type="compositionally biased region" description="Basic and acidic residues" evidence="1">
    <location>
        <begin position="209"/>
        <end position="218"/>
    </location>
</feature>
<dbReference type="Gene3D" id="2.40.70.10">
    <property type="entry name" value="Acid Proteases"/>
    <property type="match status" value="1"/>
</dbReference>
<dbReference type="InterPro" id="IPR021109">
    <property type="entry name" value="Peptidase_aspartic_dom_sf"/>
</dbReference>
<comment type="caution">
    <text evidence="2">The sequence shown here is derived from an EMBL/GenBank/DDBJ whole genome shotgun (WGS) entry which is preliminary data.</text>
</comment>
<accession>A0AA38S9F0</accession>
<dbReference type="PANTHER" id="PTHR33067:SF39">
    <property type="entry name" value="TRANSCRIPTION FACTOR INTERACTOR AND REGULATOR CCHC(ZN) FAMILY"/>
    <property type="match status" value="1"/>
</dbReference>
<feature type="region of interest" description="Disordered" evidence="1">
    <location>
        <begin position="263"/>
        <end position="289"/>
    </location>
</feature>
<feature type="compositionally biased region" description="Polar residues" evidence="1">
    <location>
        <begin position="14"/>
        <end position="26"/>
    </location>
</feature>
<name>A0AA38S9F0_9ASTR</name>
<evidence type="ECO:0000313" key="3">
    <source>
        <dbReference type="Proteomes" id="UP001172457"/>
    </source>
</evidence>
<reference evidence="2" key="1">
    <citation type="submission" date="2023-03" db="EMBL/GenBank/DDBJ databases">
        <title>Chromosome-scale reference genome and RAD-based genetic map of yellow starthistle (Centaurea solstitialis) reveal putative structural variation and QTLs associated with invader traits.</title>
        <authorList>
            <person name="Reatini B."/>
            <person name="Cang F.A."/>
            <person name="Jiang Q."/>
            <person name="Mckibben M.T.W."/>
            <person name="Barker M.S."/>
            <person name="Rieseberg L.H."/>
            <person name="Dlugosch K.M."/>
        </authorList>
    </citation>
    <scope>NUCLEOTIDE SEQUENCE</scope>
    <source>
        <strain evidence="2">CAN-66</strain>
        <tissue evidence="2">Leaf</tissue>
    </source>
</reference>
<protein>
    <submittedName>
        <fullName evidence="2">Uncharacterized protein</fullName>
    </submittedName>
</protein>
<dbReference type="AlphaFoldDB" id="A0AA38S9F0"/>
<feature type="compositionally biased region" description="Low complexity" evidence="1">
    <location>
        <begin position="278"/>
        <end position="289"/>
    </location>
</feature>
<feature type="compositionally biased region" description="Basic and acidic residues" evidence="1">
    <location>
        <begin position="264"/>
        <end position="277"/>
    </location>
</feature>
<keyword evidence="3" id="KW-1185">Reference proteome</keyword>